<feature type="chain" id="PRO_5044238069" description="Peroxisomal membrane protein PEX16" evidence="2">
    <location>
        <begin position="32"/>
        <end position="174"/>
    </location>
</feature>
<feature type="compositionally biased region" description="Basic residues" evidence="1">
    <location>
        <begin position="119"/>
        <end position="130"/>
    </location>
</feature>
<sequence>MRAIATLWGLESLTQEVVPLLALLAFVTTAAELPEARTMANEIATHWEALTTEAQQWVDGVKLLKVVEQLLGVMLPAAAATAAIAAAEPAQILDAVGAALYLGEVLQRSVGDIRFPTRPIRRAPRPRHSSRGPATGTGGESGAEASSMLDGMRGRDELDAQGREAGTHQETGRV</sequence>
<accession>A0AB34K7V3</accession>
<reference evidence="3 4" key="1">
    <citation type="journal article" date="2024" name="Science">
        <title>Giant polyketide synthase enzymes in the biosynthesis of giant marine polyether toxins.</title>
        <authorList>
            <person name="Fallon T.R."/>
            <person name="Shende V.V."/>
            <person name="Wierzbicki I.H."/>
            <person name="Pendleton A.L."/>
            <person name="Watervoot N.F."/>
            <person name="Auber R.P."/>
            <person name="Gonzalez D.J."/>
            <person name="Wisecaver J.H."/>
            <person name="Moore B.S."/>
        </authorList>
    </citation>
    <scope>NUCLEOTIDE SEQUENCE [LARGE SCALE GENOMIC DNA]</scope>
    <source>
        <strain evidence="3 4">12B1</strain>
    </source>
</reference>
<evidence type="ECO:0000313" key="4">
    <source>
        <dbReference type="Proteomes" id="UP001515480"/>
    </source>
</evidence>
<gene>
    <name evidence="3" type="ORF">AB1Y20_001269</name>
</gene>
<feature type="compositionally biased region" description="Basic and acidic residues" evidence="1">
    <location>
        <begin position="152"/>
        <end position="174"/>
    </location>
</feature>
<dbReference type="EMBL" id="JBGBPQ010000001">
    <property type="protein sequence ID" value="KAL1530361.1"/>
    <property type="molecule type" value="Genomic_DNA"/>
</dbReference>
<protein>
    <recommendedName>
        <fullName evidence="5">Peroxisomal membrane protein PEX16</fullName>
    </recommendedName>
</protein>
<keyword evidence="4" id="KW-1185">Reference proteome</keyword>
<comment type="caution">
    <text evidence="3">The sequence shown here is derived from an EMBL/GenBank/DDBJ whole genome shotgun (WGS) entry which is preliminary data.</text>
</comment>
<dbReference type="AlphaFoldDB" id="A0AB34K7V3"/>
<evidence type="ECO:0000256" key="1">
    <source>
        <dbReference type="SAM" id="MobiDB-lite"/>
    </source>
</evidence>
<evidence type="ECO:0008006" key="5">
    <source>
        <dbReference type="Google" id="ProtNLM"/>
    </source>
</evidence>
<evidence type="ECO:0000313" key="3">
    <source>
        <dbReference type="EMBL" id="KAL1530361.1"/>
    </source>
</evidence>
<dbReference type="Proteomes" id="UP001515480">
    <property type="component" value="Unassembled WGS sequence"/>
</dbReference>
<feature type="region of interest" description="Disordered" evidence="1">
    <location>
        <begin position="117"/>
        <end position="174"/>
    </location>
</feature>
<feature type="signal peptide" evidence="2">
    <location>
        <begin position="1"/>
        <end position="31"/>
    </location>
</feature>
<evidence type="ECO:0000256" key="2">
    <source>
        <dbReference type="SAM" id="SignalP"/>
    </source>
</evidence>
<keyword evidence="2" id="KW-0732">Signal</keyword>
<proteinExistence type="predicted"/>
<name>A0AB34K7V3_PRYPA</name>
<organism evidence="3 4">
    <name type="scientific">Prymnesium parvum</name>
    <name type="common">Toxic golden alga</name>
    <dbReference type="NCBI Taxonomy" id="97485"/>
    <lineage>
        <taxon>Eukaryota</taxon>
        <taxon>Haptista</taxon>
        <taxon>Haptophyta</taxon>
        <taxon>Prymnesiophyceae</taxon>
        <taxon>Prymnesiales</taxon>
        <taxon>Prymnesiaceae</taxon>
        <taxon>Prymnesium</taxon>
    </lineage>
</organism>